<keyword evidence="6" id="KW-0540">Nuclease</keyword>
<dbReference type="GO" id="GO:0046872">
    <property type="term" value="F:metal ion binding"/>
    <property type="evidence" value="ECO:0007669"/>
    <property type="project" value="InterPro"/>
</dbReference>
<sequence>MTWKLKLAAAACLLYLVPACDTIENTTGDNGSQSGETVDDNPGTDPDGPGQPEEAEKTLIYYDNLDREKANVAYYLDQGSGFVNATGPGAAGTAYSGPGISVRSSYSSRGYDGASGVNALNFGFDNRKVLISGITLAPGQNVLEFSFGATPPSGKFSGGESLKLYVDFDNGSDMAHELEYTVVQGTSTWGLATAVFEITGGTPSNLSFTLLARDKSTKVDDFRLMATTARAEQNIAYKEKADYKWAEMPEARVQNPAYKYVTHYTTTVVSKKTVRNYSACYDTERHNPVWVAYPCHACYTEGWGRTSPDPWRPDPMFDENEQSIIYPSDYENWPWDDNGGKPSDTHYYWSNLSWDSNGFTKGHLLRSDDRRGAGKEINIQTFYPTNIAPEEFLYPDIHAQLESLLSENWVCSDTVYVVSGCWYDSSAEVKVRDASNWSDPTEGLSKECVVPNYQFKLYLRTRSGSTGKAIQECRADELMAIGFWLPQNLDGAPTVEGGDIAGFARSVDQIEELTEEEFEFFPEAPAEVKASYNLSDWGL</sequence>
<dbReference type="Proteomes" id="UP000810252">
    <property type="component" value="Unassembled WGS sequence"/>
</dbReference>
<evidence type="ECO:0000313" key="7">
    <source>
        <dbReference type="Proteomes" id="UP000810252"/>
    </source>
</evidence>
<keyword evidence="6" id="KW-0255">Endonuclease</keyword>
<organism evidence="6 7">
    <name type="scientific">Candidatus Cryptobacteroides merdigallinarum</name>
    <dbReference type="NCBI Taxonomy" id="2840770"/>
    <lineage>
        <taxon>Bacteria</taxon>
        <taxon>Pseudomonadati</taxon>
        <taxon>Bacteroidota</taxon>
        <taxon>Bacteroidia</taxon>
        <taxon>Bacteroidales</taxon>
        <taxon>Candidatus Cryptobacteroides</taxon>
    </lineage>
</organism>
<dbReference type="AlphaFoldDB" id="A0A9D9EK74"/>
<dbReference type="InterPro" id="IPR044925">
    <property type="entry name" value="His-Me_finger_sf"/>
</dbReference>
<dbReference type="InterPro" id="IPR020821">
    <property type="entry name" value="ENPP1-3/EXOG-like_nuc-like"/>
</dbReference>
<dbReference type="GO" id="GO:0016787">
    <property type="term" value="F:hydrolase activity"/>
    <property type="evidence" value="ECO:0007669"/>
    <property type="project" value="InterPro"/>
</dbReference>
<dbReference type="InterPro" id="IPR040255">
    <property type="entry name" value="Non-specific_endonuclease"/>
</dbReference>
<feature type="domain" description="DNA/RNA non-specific endonuclease/pyrophosphatase/phosphodiesterase" evidence="5">
    <location>
        <begin position="273"/>
        <end position="527"/>
    </location>
</feature>
<dbReference type="InterPro" id="IPR001604">
    <property type="entry name" value="Endo_G_ENPP1-like_dom"/>
</dbReference>
<dbReference type="InterPro" id="IPR044929">
    <property type="entry name" value="DNA/RNA_non-sp_Endonuclease_sf"/>
</dbReference>
<feature type="compositionally biased region" description="Polar residues" evidence="2">
    <location>
        <begin position="25"/>
        <end position="36"/>
    </location>
</feature>
<dbReference type="GO" id="GO:0003676">
    <property type="term" value="F:nucleic acid binding"/>
    <property type="evidence" value="ECO:0007669"/>
    <property type="project" value="InterPro"/>
</dbReference>
<feature type="chain" id="PRO_5038540339" evidence="3">
    <location>
        <begin position="20"/>
        <end position="539"/>
    </location>
</feature>
<feature type="active site" description="Proton acceptor" evidence="1">
    <location>
        <position position="363"/>
    </location>
</feature>
<evidence type="ECO:0000259" key="5">
    <source>
        <dbReference type="SMART" id="SM00892"/>
    </source>
</evidence>
<dbReference type="PANTHER" id="PTHR13966:SF5">
    <property type="entry name" value="ENDONUCLEASE G, MITOCHONDRIAL"/>
    <property type="match status" value="1"/>
</dbReference>
<feature type="region of interest" description="Disordered" evidence="2">
    <location>
        <begin position="25"/>
        <end position="54"/>
    </location>
</feature>
<reference evidence="6" key="2">
    <citation type="journal article" date="2021" name="PeerJ">
        <title>Extensive microbial diversity within the chicken gut microbiome revealed by metagenomics and culture.</title>
        <authorList>
            <person name="Gilroy R."/>
            <person name="Ravi A."/>
            <person name="Getino M."/>
            <person name="Pursley I."/>
            <person name="Horton D.L."/>
            <person name="Alikhan N.F."/>
            <person name="Baker D."/>
            <person name="Gharbi K."/>
            <person name="Hall N."/>
            <person name="Watson M."/>
            <person name="Adriaenssens E.M."/>
            <person name="Foster-Nyarko E."/>
            <person name="Jarju S."/>
            <person name="Secka A."/>
            <person name="Antonio M."/>
            <person name="Oren A."/>
            <person name="Chaudhuri R.R."/>
            <person name="La Ragione R."/>
            <person name="Hildebrand F."/>
            <person name="Pallen M.J."/>
        </authorList>
    </citation>
    <scope>NUCLEOTIDE SEQUENCE</scope>
    <source>
        <strain evidence="6">20514</strain>
    </source>
</reference>
<dbReference type="SMART" id="SM00892">
    <property type="entry name" value="Endonuclease_NS"/>
    <property type="match status" value="1"/>
</dbReference>
<protein>
    <submittedName>
        <fullName evidence="6">DNA/RNA non-specific endonuclease</fullName>
    </submittedName>
</protein>
<evidence type="ECO:0000259" key="4">
    <source>
        <dbReference type="SMART" id="SM00477"/>
    </source>
</evidence>
<dbReference type="EMBL" id="JADIMQ010000074">
    <property type="protein sequence ID" value="MBO8448642.1"/>
    <property type="molecule type" value="Genomic_DNA"/>
</dbReference>
<dbReference type="PANTHER" id="PTHR13966">
    <property type="entry name" value="ENDONUCLEASE RELATED"/>
    <property type="match status" value="1"/>
</dbReference>
<dbReference type="GO" id="GO:0004519">
    <property type="term" value="F:endonuclease activity"/>
    <property type="evidence" value="ECO:0007669"/>
    <property type="project" value="UniProtKB-KW"/>
</dbReference>
<name>A0A9D9EK74_9BACT</name>
<gene>
    <name evidence="6" type="ORF">IAC29_05155</name>
</gene>
<proteinExistence type="predicted"/>
<comment type="caution">
    <text evidence="6">The sequence shown here is derived from an EMBL/GenBank/DDBJ whole genome shotgun (WGS) entry which is preliminary data.</text>
</comment>
<dbReference type="SMART" id="SM00477">
    <property type="entry name" value="NUC"/>
    <property type="match status" value="1"/>
</dbReference>
<keyword evidence="3" id="KW-0732">Signal</keyword>
<accession>A0A9D9EK74</accession>
<dbReference type="Pfam" id="PF01223">
    <property type="entry name" value="Endonuclease_NS"/>
    <property type="match status" value="1"/>
</dbReference>
<evidence type="ECO:0000256" key="2">
    <source>
        <dbReference type="SAM" id="MobiDB-lite"/>
    </source>
</evidence>
<feature type="domain" description="ENPP1-3/EXOG-like endonuclease/phosphodiesterase" evidence="4">
    <location>
        <begin position="274"/>
        <end position="527"/>
    </location>
</feature>
<feature type="signal peptide" evidence="3">
    <location>
        <begin position="1"/>
        <end position="19"/>
    </location>
</feature>
<dbReference type="SUPFAM" id="SSF54060">
    <property type="entry name" value="His-Me finger endonucleases"/>
    <property type="match status" value="1"/>
</dbReference>
<dbReference type="Gene3D" id="3.40.570.10">
    <property type="entry name" value="Extracellular Endonuclease, subunit A"/>
    <property type="match status" value="1"/>
</dbReference>
<evidence type="ECO:0000256" key="1">
    <source>
        <dbReference type="PIRSR" id="PIRSR640255-1"/>
    </source>
</evidence>
<evidence type="ECO:0000256" key="3">
    <source>
        <dbReference type="SAM" id="SignalP"/>
    </source>
</evidence>
<reference evidence="6" key="1">
    <citation type="submission" date="2020-10" db="EMBL/GenBank/DDBJ databases">
        <authorList>
            <person name="Gilroy R."/>
        </authorList>
    </citation>
    <scope>NUCLEOTIDE SEQUENCE</scope>
    <source>
        <strain evidence="6">20514</strain>
    </source>
</reference>
<evidence type="ECO:0000313" key="6">
    <source>
        <dbReference type="EMBL" id="MBO8448642.1"/>
    </source>
</evidence>
<keyword evidence="6" id="KW-0378">Hydrolase</keyword>
<feature type="compositionally biased region" description="Low complexity" evidence="2">
    <location>
        <begin position="40"/>
        <end position="52"/>
    </location>
</feature>